<dbReference type="OrthoDB" id="9802248at2"/>
<comment type="similarity">
    <text evidence="3 7">Belongs to the metallo-beta-lactamase superfamily. Glyoxalase II family.</text>
</comment>
<dbReference type="InterPro" id="IPR036866">
    <property type="entry name" value="RibonucZ/Hydroxyglut_hydro"/>
</dbReference>
<dbReference type="PIRSF" id="PIRSF005457">
    <property type="entry name" value="Glx"/>
    <property type="match status" value="1"/>
</dbReference>
<dbReference type="InterPro" id="IPR001279">
    <property type="entry name" value="Metallo-B-lactamas"/>
</dbReference>
<reference evidence="9 10" key="1">
    <citation type="submission" date="2017-10" db="EMBL/GenBank/DDBJ databases">
        <title>Nyctiphanis sp. nov., isolated from the stomach of the euphausiid Nyctiphanes simplex (Hansen, 1911) in the Gulf of California.</title>
        <authorList>
            <person name="Gomez-Gil B."/>
            <person name="Aguilar-Mendez M."/>
            <person name="Lopez-Cortes A."/>
            <person name="Gomez-Gutierrez J."/>
            <person name="Roque A."/>
            <person name="Lang E."/>
            <person name="Gonzalez-Castillo A."/>
        </authorList>
    </citation>
    <scope>NUCLEOTIDE SEQUENCE [LARGE SCALE GENOMIC DNA]</scope>
    <source>
        <strain evidence="9 10">CAIM 600</strain>
    </source>
</reference>
<feature type="domain" description="Metallo-beta-lactamase" evidence="8">
    <location>
        <begin position="12"/>
        <end position="166"/>
    </location>
</feature>
<dbReference type="EC" id="3.1.2.6" evidence="7"/>
<name>A0A4Q0YM54_9GAMM</name>
<evidence type="ECO:0000256" key="4">
    <source>
        <dbReference type="ARBA" id="ARBA00022723"/>
    </source>
</evidence>
<comment type="caution">
    <text evidence="9">The sequence shown here is derived from an EMBL/GenBank/DDBJ whole genome shotgun (WGS) entry which is preliminary data.</text>
</comment>
<feature type="binding site" evidence="7">
    <location>
        <position position="128"/>
    </location>
    <ligand>
        <name>Zn(2+)</name>
        <dbReference type="ChEBI" id="CHEBI:29105"/>
        <label>1</label>
    </ligand>
</feature>
<evidence type="ECO:0000256" key="3">
    <source>
        <dbReference type="ARBA" id="ARBA00006759"/>
    </source>
</evidence>
<feature type="binding site" evidence="7">
    <location>
        <position position="166"/>
    </location>
    <ligand>
        <name>Zn(2+)</name>
        <dbReference type="ChEBI" id="CHEBI:29105"/>
        <label>2</label>
    </ligand>
</feature>
<dbReference type="RefSeq" id="WP_129123889.1">
    <property type="nucleotide sequence ID" value="NZ_PEIB01000037.1"/>
</dbReference>
<dbReference type="SMART" id="SM00849">
    <property type="entry name" value="Lactamase_B"/>
    <property type="match status" value="1"/>
</dbReference>
<protein>
    <recommendedName>
        <fullName evidence="7">Hydroxyacylglutathione hydrolase</fullName>
        <ecNumber evidence="7">3.1.2.6</ecNumber>
    </recommendedName>
    <alternativeName>
        <fullName evidence="7">Glyoxalase II</fullName>
        <shortName evidence="7">Glx II</shortName>
    </alternativeName>
</protein>
<evidence type="ECO:0000256" key="5">
    <source>
        <dbReference type="ARBA" id="ARBA00022801"/>
    </source>
</evidence>
<dbReference type="NCBIfam" id="TIGR03413">
    <property type="entry name" value="GSH_gloB"/>
    <property type="match status" value="1"/>
</dbReference>
<gene>
    <name evidence="7 9" type="primary">gloB</name>
    <name evidence="9" type="ORF">CS022_21065</name>
</gene>
<evidence type="ECO:0000256" key="7">
    <source>
        <dbReference type="HAMAP-Rule" id="MF_01374"/>
    </source>
</evidence>
<dbReference type="Pfam" id="PF16123">
    <property type="entry name" value="HAGH_C"/>
    <property type="match status" value="1"/>
</dbReference>
<dbReference type="InterPro" id="IPR035680">
    <property type="entry name" value="Clx_II_MBL"/>
</dbReference>
<dbReference type="UniPathway" id="UPA00619">
    <property type="reaction ID" value="UER00676"/>
</dbReference>
<accession>A0A4Q0YM54</accession>
<comment type="cofactor">
    <cofactor evidence="7">
        <name>Zn(2+)</name>
        <dbReference type="ChEBI" id="CHEBI:29105"/>
    </cofactor>
    <text evidence="7">Binds 2 Zn(2+) ions per subunit.</text>
</comment>
<organism evidence="9 10">
    <name type="scientific">Veronia nyctiphanis</name>
    <dbReference type="NCBI Taxonomy" id="1278244"/>
    <lineage>
        <taxon>Bacteria</taxon>
        <taxon>Pseudomonadati</taxon>
        <taxon>Pseudomonadota</taxon>
        <taxon>Gammaproteobacteria</taxon>
        <taxon>Vibrionales</taxon>
        <taxon>Vibrionaceae</taxon>
        <taxon>Veronia</taxon>
    </lineage>
</organism>
<evidence type="ECO:0000256" key="2">
    <source>
        <dbReference type="ARBA" id="ARBA00004963"/>
    </source>
</evidence>
<sequence length="252" mass="27969">MLSVTSIPAFTDNYIWLLNNDDNQCIVVDPGDATPVINHLKNRSFELVGVLITHHHADHTGGIDTLTRQWPGIPVYGPENESIAGVTHKLHEASSFELLGATFNVLDVPGHTRGHIAYLTGGKVFCGDTLFSAGCGRLFEGTPKQMLQSLQKLKSLPDETEVYCTHEYTAANLRFATTVDASNSTLLSYEKSVRELRKKGLITLPSSIGVEKAINPFLRCDNDDVINAVSHRKDVSNELETFTELRRWKDEF</sequence>
<dbReference type="EMBL" id="PEIB01000037">
    <property type="protein sequence ID" value="RXJ71465.1"/>
    <property type="molecule type" value="Genomic_DNA"/>
</dbReference>
<proteinExistence type="inferred from homology"/>
<feature type="binding site" evidence="7">
    <location>
        <position position="56"/>
    </location>
    <ligand>
        <name>Zn(2+)</name>
        <dbReference type="ChEBI" id="CHEBI:29105"/>
        <label>1</label>
    </ligand>
</feature>
<dbReference type="PANTHER" id="PTHR43705">
    <property type="entry name" value="HYDROXYACYLGLUTATHIONE HYDROLASE"/>
    <property type="match status" value="1"/>
</dbReference>
<keyword evidence="4 7" id="KW-0479">Metal-binding</keyword>
<feature type="binding site" evidence="7">
    <location>
        <position position="58"/>
    </location>
    <ligand>
        <name>Zn(2+)</name>
        <dbReference type="ChEBI" id="CHEBI:29105"/>
        <label>2</label>
    </ligand>
</feature>
<dbReference type="GO" id="GO:0004416">
    <property type="term" value="F:hydroxyacylglutathione hydrolase activity"/>
    <property type="evidence" value="ECO:0007669"/>
    <property type="project" value="UniProtKB-UniRule"/>
</dbReference>
<dbReference type="Proteomes" id="UP000290287">
    <property type="component" value="Unassembled WGS sequence"/>
</dbReference>
<feature type="binding site" evidence="7">
    <location>
        <position position="111"/>
    </location>
    <ligand>
        <name>Zn(2+)</name>
        <dbReference type="ChEBI" id="CHEBI:29105"/>
        <label>1</label>
    </ligand>
</feature>
<dbReference type="PANTHER" id="PTHR43705:SF1">
    <property type="entry name" value="HYDROXYACYLGLUTATHIONE HYDROLASE GLOB"/>
    <property type="match status" value="1"/>
</dbReference>
<comment type="subunit">
    <text evidence="7">Monomer.</text>
</comment>
<evidence type="ECO:0000313" key="9">
    <source>
        <dbReference type="EMBL" id="RXJ71465.1"/>
    </source>
</evidence>
<evidence type="ECO:0000256" key="6">
    <source>
        <dbReference type="ARBA" id="ARBA00022833"/>
    </source>
</evidence>
<dbReference type="HAMAP" id="MF_01374">
    <property type="entry name" value="Glyoxalase_2"/>
    <property type="match status" value="1"/>
</dbReference>
<keyword evidence="10" id="KW-1185">Reference proteome</keyword>
<dbReference type="GO" id="GO:0046872">
    <property type="term" value="F:metal ion binding"/>
    <property type="evidence" value="ECO:0007669"/>
    <property type="project" value="UniProtKB-KW"/>
</dbReference>
<keyword evidence="6 7" id="KW-0862">Zinc</keyword>
<dbReference type="SUPFAM" id="SSF56281">
    <property type="entry name" value="Metallo-hydrolase/oxidoreductase"/>
    <property type="match status" value="1"/>
</dbReference>
<dbReference type="InterPro" id="IPR017782">
    <property type="entry name" value="Hydroxyacylglutathione_Hdrlase"/>
</dbReference>
<dbReference type="Gene3D" id="3.60.15.10">
    <property type="entry name" value="Ribonuclease Z/Hydroxyacylglutathione hydrolase-like"/>
    <property type="match status" value="1"/>
</dbReference>
<dbReference type="Pfam" id="PF00753">
    <property type="entry name" value="Lactamase_B"/>
    <property type="match status" value="1"/>
</dbReference>
<dbReference type="GO" id="GO:0019243">
    <property type="term" value="P:methylglyoxal catabolic process to D-lactate via S-lactoyl-glutathione"/>
    <property type="evidence" value="ECO:0007669"/>
    <property type="project" value="UniProtKB-UniRule"/>
</dbReference>
<feature type="binding site" evidence="7">
    <location>
        <position position="59"/>
    </location>
    <ligand>
        <name>Zn(2+)</name>
        <dbReference type="ChEBI" id="CHEBI:29105"/>
        <label>2</label>
    </ligand>
</feature>
<dbReference type="InterPro" id="IPR032282">
    <property type="entry name" value="HAGH_C"/>
</dbReference>
<keyword evidence="5 7" id="KW-0378">Hydrolase</keyword>
<evidence type="ECO:0000256" key="1">
    <source>
        <dbReference type="ARBA" id="ARBA00001623"/>
    </source>
</evidence>
<dbReference type="AlphaFoldDB" id="A0A4Q0YM54"/>
<comment type="catalytic activity">
    <reaction evidence="1 7">
        <text>an S-(2-hydroxyacyl)glutathione + H2O = a 2-hydroxy carboxylate + glutathione + H(+)</text>
        <dbReference type="Rhea" id="RHEA:21864"/>
        <dbReference type="ChEBI" id="CHEBI:15377"/>
        <dbReference type="ChEBI" id="CHEBI:15378"/>
        <dbReference type="ChEBI" id="CHEBI:57925"/>
        <dbReference type="ChEBI" id="CHEBI:58896"/>
        <dbReference type="ChEBI" id="CHEBI:71261"/>
        <dbReference type="EC" id="3.1.2.6"/>
    </reaction>
</comment>
<dbReference type="InterPro" id="IPR050110">
    <property type="entry name" value="Glyoxalase_II_hydrolase"/>
</dbReference>
<comment type="pathway">
    <text evidence="2 7">Secondary metabolite metabolism; methylglyoxal degradation; (R)-lactate from methylglyoxal: step 2/2.</text>
</comment>
<feature type="binding site" evidence="7">
    <location>
        <position position="128"/>
    </location>
    <ligand>
        <name>Zn(2+)</name>
        <dbReference type="ChEBI" id="CHEBI:29105"/>
        <label>2</label>
    </ligand>
</feature>
<feature type="binding site" evidence="7">
    <location>
        <position position="54"/>
    </location>
    <ligand>
        <name>Zn(2+)</name>
        <dbReference type="ChEBI" id="CHEBI:29105"/>
        <label>1</label>
    </ligand>
</feature>
<dbReference type="CDD" id="cd07723">
    <property type="entry name" value="hydroxyacylglutathione_hydrolase_MBL-fold"/>
    <property type="match status" value="1"/>
</dbReference>
<evidence type="ECO:0000259" key="8">
    <source>
        <dbReference type="SMART" id="SM00849"/>
    </source>
</evidence>
<comment type="function">
    <text evidence="7">Thiolesterase that catalyzes the hydrolysis of S-D-lactoyl-glutathione to form glutathione and D-lactic acid.</text>
</comment>
<evidence type="ECO:0000313" key="10">
    <source>
        <dbReference type="Proteomes" id="UP000290287"/>
    </source>
</evidence>